<dbReference type="RefSeq" id="WP_229230333.1">
    <property type="nucleotide sequence ID" value="NZ_AP024525.1"/>
</dbReference>
<feature type="compositionally biased region" description="Low complexity" evidence="1">
    <location>
        <begin position="36"/>
        <end position="46"/>
    </location>
</feature>
<dbReference type="InterPro" id="IPR006311">
    <property type="entry name" value="TAT_signal"/>
</dbReference>
<evidence type="ECO:0000256" key="1">
    <source>
        <dbReference type="SAM" id="MobiDB-lite"/>
    </source>
</evidence>
<feature type="domain" description="Beta-lactamase-related" evidence="3">
    <location>
        <begin position="73"/>
        <end position="397"/>
    </location>
</feature>
<dbReference type="PROSITE" id="PS51257">
    <property type="entry name" value="PROKAR_LIPOPROTEIN"/>
    <property type="match status" value="1"/>
</dbReference>
<dbReference type="InterPro" id="IPR050491">
    <property type="entry name" value="AmpC-like"/>
</dbReference>
<dbReference type="Gene3D" id="3.40.710.10">
    <property type="entry name" value="DD-peptidase/beta-lactamase superfamily"/>
    <property type="match status" value="1"/>
</dbReference>
<organism evidence="5 6">
    <name type="scientific">Sinomonas cyclohexanicum</name>
    <name type="common">Corynebacterium cyclohexanicum</name>
    <dbReference type="NCBI Taxonomy" id="322009"/>
    <lineage>
        <taxon>Bacteria</taxon>
        <taxon>Bacillati</taxon>
        <taxon>Actinomycetota</taxon>
        <taxon>Actinomycetes</taxon>
        <taxon>Micrococcales</taxon>
        <taxon>Micrococcaceae</taxon>
        <taxon>Sinomonas</taxon>
    </lineage>
</organism>
<dbReference type="PANTHER" id="PTHR46825:SF15">
    <property type="entry name" value="BETA-LACTAMASE-RELATED DOMAIN-CONTAINING PROTEIN"/>
    <property type="match status" value="1"/>
</dbReference>
<dbReference type="Pfam" id="PF11954">
    <property type="entry name" value="DUF3471"/>
    <property type="match status" value="1"/>
</dbReference>
<sequence length="548" mass="57290">MRTLQNPPGRRAMLRALGAGAVGLAAAPLISACTPTQTASTASPSPSLLPAPEGQPSPLLAEQKVNDAVGKLDGMVEAAMSSTAVPGVAVGVVYRDKVVYLKGFGVREAAKQDKVGPDTVFQVASVSKPIASTVIAALVGRKAMQFADPLIKHNPRFALSDPYVTEHATFEDLLSHRGGLATGAGDLLEDLGFDQAYILAHLSQQPLDAFRASYNYSNFGYTEAGVAAAAAMGKPWEDVADEVLFTPLKMASTSYRHADYLKAPDRALLHVRDGQNWVAKYSRDPDAEAPAGGASSSVRDLVEWIRLQLGNGTYGGQPVVDSAALAATHVPQIVSGPPSGPAARTHFYGMGWNVGYDAQSRLQLGHSGAFNLGAATSVAMLPGEQLGIVVLTNGQPDGIPEAISSGFLDVAQNGAPTVDWLPFTQRAFQGIRDADKPTVDYTKPPAQTSPAKPASAYTGTYANPYYGPITVADSGGSLAFRMGPEASPTTFQLTHYTGDTFTFASIGENANGLAGAIFTADGAGPASSVRLDYYDTRGLGTFTRKAQP</sequence>
<accession>A0ABM7PZN5</accession>
<feature type="chain" id="PRO_5047004662" evidence="2">
    <location>
        <begin position="33"/>
        <end position="548"/>
    </location>
</feature>
<dbReference type="Proteomes" id="UP001319861">
    <property type="component" value="Chromosome"/>
</dbReference>
<reference evidence="5 6" key="1">
    <citation type="journal article" date="2021" name="J. Biosci. Bioeng.">
        <title>Identification and characterization of a chc gene cluster responsible for the aromatization pathway of cyclohexanecarboxylate degradation in Sinomonas cyclohexanicum ATCC 51369.</title>
        <authorList>
            <person name="Yamamoto T."/>
            <person name="Hasegawa Y."/>
            <person name="Lau P.C.K."/>
            <person name="Iwaki H."/>
        </authorList>
    </citation>
    <scope>NUCLEOTIDE SEQUENCE [LARGE SCALE GENOMIC DNA]</scope>
    <source>
        <strain evidence="5 6">ATCC 51369</strain>
    </source>
</reference>
<feature type="signal peptide" evidence="2">
    <location>
        <begin position="1"/>
        <end position="32"/>
    </location>
</feature>
<dbReference type="PROSITE" id="PS51318">
    <property type="entry name" value="TAT"/>
    <property type="match status" value="1"/>
</dbReference>
<feature type="region of interest" description="Disordered" evidence="1">
    <location>
        <begin position="435"/>
        <end position="454"/>
    </location>
</feature>
<feature type="region of interest" description="Disordered" evidence="1">
    <location>
        <begin position="36"/>
        <end position="57"/>
    </location>
</feature>
<evidence type="ECO:0000313" key="6">
    <source>
        <dbReference type="Proteomes" id="UP001319861"/>
    </source>
</evidence>
<dbReference type="GO" id="GO:0016787">
    <property type="term" value="F:hydrolase activity"/>
    <property type="evidence" value="ECO:0007669"/>
    <property type="project" value="UniProtKB-KW"/>
</dbReference>
<dbReference type="SUPFAM" id="SSF56601">
    <property type="entry name" value="beta-lactamase/transpeptidase-like"/>
    <property type="match status" value="1"/>
</dbReference>
<dbReference type="EMBL" id="AP024525">
    <property type="protein sequence ID" value="BCT77648.1"/>
    <property type="molecule type" value="Genomic_DNA"/>
</dbReference>
<dbReference type="InterPro" id="IPR001466">
    <property type="entry name" value="Beta-lactam-related"/>
</dbReference>
<evidence type="ECO:0000259" key="3">
    <source>
        <dbReference type="Pfam" id="PF00144"/>
    </source>
</evidence>
<protein>
    <submittedName>
        <fullName evidence="5">Serine hydrolase</fullName>
    </submittedName>
</protein>
<keyword evidence="6" id="KW-1185">Reference proteome</keyword>
<keyword evidence="2" id="KW-0732">Signal</keyword>
<dbReference type="Pfam" id="PF00144">
    <property type="entry name" value="Beta-lactamase"/>
    <property type="match status" value="1"/>
</dbReference>
<gene>
    <name evidence="5" type="ORF">SCMU_34900</name>
</gene>
<dbReference type="InterPro" id="IPR012338">
    <property type="entry name" value="Beta-lactam/transpept-like"/>
</dbReference>
<proteinExistence type="predicted"/>
<evidence type="ECO:0000259" key="4">
    <source>
        <dbReference type="Pfam" id="PF11954"/>
    </source>
</evidence>
<name>A0ABM7PZN5_SINCY</name>
<feature type="domain" description="Peptidase S12 Pab87-related C-terminal" evidence="4">
    <location>
        <begin position="444"/>
        <end position="532"/>
    </location>
</feature>
<evidence type="ECO:0000313" key="5">
    <source>
        <dbReference type="EMBL" id="BCT77648.1"/>
    </source>
</evidence>
<dbReference type="PANTHER" id="PTHR46825">
    <property type="entry name" value="D-ALANYL-D-ALANINE-CARBOXYPEPTIDASE/ENDOPEPTIDASE AMPH"/>
    <property type="match status" value="1"/>
</dbReference>
<evidence type="ECO:0000256" key="2">
    <source>
        <dbReference type="SAM" id="SignalP"/>
    </source>
</evidence>
<keyword evidence="5" id="KW-0378">Hydrolase</keyword>
<dbReference type="InterPro" id="IPR021860">
    <property type="entry name" value="Peptidase_S12_Pab87-rel_C"/>
</dbReference>
<dbReference type="Gene3D" id="2.40.128.600">
    <property type="match status" value="1"/>
</dbReference>